<name>G7Y8X0_CLOSI</name>
<accession>G7Y8X0</accession>
<dbReference type="Proteomes" id="UP000008909">
    <property type="component" value="Unassembled WGS sequence"/>
</dbReference>
<dbReference type="AlphaFoldDB" id="G7Y8X0"/>
<evidence type="ECO:0000313" key="2">
    <source>
        <dbReference type="Proteomes" id="UP000008909"/>
    </source>
</evidence>
<proteinExistence type="predicted"/>
<evidence type="ECO:0000313" key="1">
    <source>
        <dbReference type="EMBL" id="GAA49405.1"/>
    </source>
</evidence>
<gene>
    <name evidence="1" type="ORF">CLF_103021</name>
</gene>
<organism evidence="1 2">
    <name type="scientific">Clonorchis sinensis</name>
    <name type="common">Chinese liver fluke</name>
    <dbReference type="NCBI Taxonomy" id="79923"/>
    <lineage>
        <taxon>Eukaryota</taxon>
        <taxon>Metazoa</taxon>
        <taxon>Spiralia</taxon>
        <taxon>Lophotrochozoa</taxon>
        <taxon>Platyhelminthes</taxon>
        <taxon>Trematoda</taxon>
        <taxon>Digenea</taxon>
        <taxon>Opisthorchiida</taxon>
        <taxon>Opisthorchiata</taxon>
        <taxon>Opisthorchiidae</taxon>
        <taxon>Clonorchis</taxon>
    </lineage>
</organism>
<reference evidence="1" key="1">
    <citation type="journal article" date="2011" name="Genome Biol.">
        <title>The draft genome of the carcinogenic human liver fluke Clonorchis sinensis.</title>
        <authorList>
            <person name="Wang X."/>
            <person name="Chen W."/>
            <person name="Huang Y."/>
            <person name="Sun J."/>
            <person name="Men J."/>
            <person name="Liu H."/>
            <person name="Luo F."/>
            <person name="Guo L."/>
            <person name="Lv X."/>
            <person name="Deng C."/>
            <person name="Zhou C."/>
            <person name="Fan Y."/>
            <person name="Li X."/>
            <person name="Huang L."/>
            <person name="Hu Y."/>
            <person name="Liang C."/>
            <person name="Hu X."/>
            <person name="Xu J."/>
            <person name="Yu X."/>
        </authorList>
    </citation>
    <scope>NUCLEOTIDE SEQUENCE [LARGE SCALE GENOMIC DNA]</scope>
    <source>
        <strain evidence="1">Henan</strain>
    </source>
</reference>
<sequence>MPHACYRPCRLVLIVAGRNVRRAVHHIQPKLIEWQLTAYSPAESIELARKQSQSFLPNNKLSCATVSNDPPRSTCSQVSSYEQVAFVSMGSSCFFRGHVRTPRYKCPSKDVKIVERMGIFKSLRVYYWFKVHLKRFKCVSAAILEFPKEVVTDVKFNGVLLRALAVQKASFPKMSVVITGLYYRGHL</sequence>
<protein>
    <submittedName>
        <fullName evidence="1">Uncharacterized protein</fullName>
    </submittedName>
</protein>
<dbReference type="EMBL" id="DF142957">
    <property type="protein sequence ID" value="GAA49405.1"/>
    <property type="molecule type" value="Genomic_DNA"/>
</dbReference>
<keyword evidence="2" id="KW-1185">Reference proteome</keyword>
<reference key="2">
    <citation type="submission" date="2011-10" db="EMBL/GenBank/DDBJ databases">
        <title>The genome and transcriptome sequence of Clonorchis sinensis provide insights into the carcinogenic liver fluke.</title>
        <authorList>
            <person name="Wang X."/>
            <person name="Huang Y."/>
            <person name="Chen W."/>
            <person name="Liu H."/>
            <person name="Guo L."/>
            <person name="Chen Y."/>
            <person name="Luo F."/>
            <person name="Zhou W."/>
            <person name="Sun J."/>
            <person name="Mao Q."/>
            <person name="Liang P."/>
            <person name="Zhou C."/>
            <person name="Tian Y."/>
            <person name="Men J."/>
            <person name="Lv X."/>
            <person name="Huang L."/>
            <person name="Zhou J."/>
            <person name="Hu Y."/>
            <person name="Li R."/>
            <person name="Zhang F."/>
            <person name="Lei H."/>
            <person name="Li X."/>
            <person name="Hu X."/>
            <person name="Liang C."/>
            <person name="Xu J."/>
            <person name="Wu Z."/>
            <person name="Yu X."/>
        </authorList>
    </citation>
    <scope>NUCLEOTIDE SEQUENCE</scope>
    <source>
        <strain>Henan</strain>
    </source>
</reference>